<evidence type="ECO:0000313" key="2">
    <source>
        <dbReference type="Proteomes" id="UP001596091"/>
    </source>
</evidence>
<name>A0ABW1EHU6_9BACT</name>
<reference evidence="2" key="1">
    <citation type="journal article" date="2019" name="Int. J. Syst. Evol. Microbiol.">
        <title>The Global Catalogue of Microorganisms (GCM) 10K type strain sequencing project: providing services to taxonomists for standard genome sequencing and annotation.</title>
        <authorList>
            <consortium name="The Broad Institute Genomics Platform"/>
            <consortium name="The Broad Institute Genome Sequencing Center for Infectious Disease"/>
            <person name="Wu L."/>
            <person name="Ma J."/>
        </authorList>
    </citation>
    <scope>NUCLEOTIDE SEQUENCE [LARGE SCALE GENOMIC DNA]</scope>
    <source>
        <strain evidence="2">JCM 4087</strain>
    </source>
</reference>
<sequence length="45" mass="4961">MRITSTPSSFSSQDIKFDLSHRARIVSNEEVLLGGALRLVISSQL</sequence>
<dbReference type="EMBL" id="JBHSPH010000005">
    <property type="protein sequence ID" value="MFC5863673.1"/>
    <property type="molecule type" value="Genomic_DNA"/>
</dbReference>
<dbReference type="Proteomes" id="UP001596091">
    <property type="component" value="Unassembled WGS sequence"/>
</dbReference>
<dbReference type="RefSeq" id="WP_263339964.1">
    <property type="nucleotide sequence ID" value="NZ_JAGSYH010000005.1"/>
</dbReference>
<comment type="caution">
    <text evidence="1">The sequence shown here is derived from an EMBL/GenBank/DDBJ whole genome shotgun (WGS) entry which is preliminary data.</text>
</comment>
<accession>A0ABW1EHU6</accession>
<keyword evidence="2" id="KW-1185">Reference proteome</keyword>
<protein>
    <submittedName>
        <fullName evidence="1">Uncharacterized protein</fullName>
    </submittedName>
</protein>
<proteinExistence type="predicted"/>
<evidence type="ECO:0000313" key="1">
    <source>
        <dbReference type="EMBL" id="MFC5863673.1"/>
    </source>
</evidence>
<gene>
    <name evidence="1" type="ORF">ACFPT7_15300</name>
</gene>
<organism evidence="1 2">
    <name type="scientific">Acidicapsa dinghuensis</name>
    <dbReference type="NCBI Taxonomy" id="2218256"/>
    <lineage>
        <taxon>Bacteria</taxon>
        <taxon>Pseudomonadati</taxon>
        <taxon>Acidobacteriota</taxon>
        <taxon>Terriglobia</taxon>
        <taxon>Terriglobales</taxon>
        <taxon>Acidobacteriaceae</taxon>
        <taxon>Acidicapsa</taxon>
    </lineage>
</organism>